<sequence length="222" mass="24160">MTHALILLDTVTLTPDTRHYVCSKPDGYAFQPGQATELSLERDGWREEKRPFTFTSDPDADVLSFTIKSYRDRDGVTAELWHAQPGDRFLIGDAWGAIEDKGPGVFVAGGAGITPFIPILAARARSGTLDGCRLIYSNRTAADIILRPFWESLDGLQVQFVVTDEDNAPFADRIDAEMLDTAVGKAAAPVYLCGPPAMEDAISEMLTGIGVDPERILREGDG</sequence>
<evidence type="ECO:0000259" key="1">
    <source>
        <dbReference type="PROSITE" id="PS51384"/>
    </source>
</evidence>
<name>A0ABS6N2Z4_9RHOB</name>
<proteinExistence type="predicted"/>
<organism evidence="2 3">
    <name type="scientific">Thalassococcus arenae</name>
    <dbReference type="NCBI Taxonomy" id="2851652"/>
    <lineage>
        <taxon>Bacteria</taxon>
        <taxon>Pseudomonadati</taxon>
        <taxon>Pseudomonadota</taxon>
        <taxon>Alphaproteobacteria</taxon>
        <taxon>Rhodobacterales</taxon>
        <taxon>Roseobacteraceae</taxon>
        <taxon>Thalassococcus</taxon>
    </lineage>
</organism>
<comment type="caution">
    <text evidence="2">The sequence shown here is derived from an EMBL/GenBank/DDBJ whole genome shotgun (WGS) entry which is preliminary data.</text>
</comment>
<dbReference type="InterPro" id="IPR001433">
    <property type="entry name" value="OxRdtase_FAD/NAD-bd"/>
</dbReference>
<evidence type="ECO:0000313" key="3">
    <source>
        <dbReference type="Proteomes" id="UP001166293"/>
    </source>
</evidence>
<dbReference type="Proteomes" id="UP001166293">
    <property type="component" value="Unassembled WGS sequence"/>
</dbReference>
<dbReference type="Pfam" id="PF00175">
    <property type="entry name" value="NAD_binding_1"/>
    <property type="match status" value="1"/>
</dbReference>
<keyword evidence="3" id="KW-1185">Reference proteome</keyword>
<evidence type="ECO:0000313" key="2">
    <source>
        <dbReference type="EMBL" id="MBV2358387.1"/>
    </source>
</evidence>
<dbReference type="EMBL" id="JAHRWL010000001">
    <property type="protein sequence ID" value="MBV2358387.1"/>
    <property type="molecule type" value="Genomic_DNA"/>
</dbReference>
<accession>A0ABS6N2Z4</accession>
<protein>
    <submittedName>
        <fullName evidence="2">Flavodoxin reductase</fullName>
    </submittedName>
</protein>
<reference evidence="2" key="1">
    <citation type="submission" date="2021-06" db="EMBL/GenBank/DDBJ databases">
        <title>Thalassococcus sp. CAU 1522 isolated from sea sand, Republic of Korea.</title>
        <authorList>
            <person name="Kim W."/>
        </authorList>
    </citation>
    <scope>NUCLEOTIDE SEQUENCE</scope>
    <source>
        <strain evidence="2">CAU 1522</strain>
    </source>
</reference>
<dbReference type="InterPro" id="IPR017927">
    <property type="entry name" value="FAD-bd_FR_type"/>
</dbReference>
<dbReference type="PANTHER" id="PTHR47354:SF5">
    <property type="entry name" value="PROTEIN RFBI"/>
    <property type="match status" value="1"/>
</dbReference>
<gene>
    <name evidence="2" type="ORF">KUH32_01245</name>
</gene>
<dbReference type="PROSITE" id="PS51384">
    <property type="entry name" value="FAD_FR"/>
    <property type="match status" value="1"/>
</dbReference>
<dbReference type="PANTHER" id="PTHR47354">
    <property type="entry name" value="NADH OXIDOREDUCTASE HCR"/>
    <property type="match status" value="1"/>
</dbReference>
<feature type="domain" description="FAD-binding FR-type" evidence="1">
    <location>
        <begin position="1"/>
        <end position="118"/>
    </location>
</feature>
<dbReference type="InterPro" id="IPR050415">
    <property type="entry name" value="MRET"/>
</dbReference>